<dbReference type="EMBL" id="JBHSHC010000033">
    <property type="protein sequence ID" value="MFC4766871.1"/>
    <property type="molecule type" value="Genomic_DNA"/>
</dbReference>
<name>A0ABV9PXA0_9BACL</name>
<evidence type="ECO:0000313" key="2">
    <source>
        <dbReference type="Proteomes" id="UP001596002"/>
    </source>
</evidence>
<dbReference type="RefSeq" id="WP_380024763.1">
    <property type="nucleotide sequence ID" value="NZ_JBHSHC010000033.1"/>
</dbReference>
<proteinExistence type="predicted"/>
<sequence length="57" mass="6200">MISVKVYAYCWVCGAEHEVTDVGLPKKGERHEKICDRCGGVVVSSSGKGIFRVDDAN</sequence>
<protein>
    <recommendedName>
        <fullName evidence="3">ClpX-type ZB domain-containing protein</fullName>
    </recommendedName>
</protein>
<comment type="caution">
    <text evidence="1">The sequence shown here is derived from an EMBL/GenBank/DDBJ whole genome shotgun (WGS) entry which is preliminary data.</text>
</comment>
<organism evidence="1 2">
    <name type="scientific">Effusibacillus consociatus</name>
    <dbReference type="NCBI Taxonomy" id="1117041"/>
    <lineage>
        <taxon>Bacteria</taxon>
        <taxon>Bacillati</taxon>
        <taxon>Bacillota</taxon>
        <taxon>Bacilli</taxon>
        <taxon>Bacillales</taxon>
        <taxon>Alicyclobacillaceae</taxon>
        <taxon>Effusibacillus</taxon>
    </lineage>
</organism>
<gene>
    <name evidence="1" type="ORF">ACFO8Q_05755</name>
</gene>
<reference evidence="2" key="1">
    <citation type="journal article" date="2019" name="Int. J. Syst. Evol. Microbiol.">
        <title>The Global Catalogue of Microorganisms (GCM) 10K type strain sequencing project: providing services to taxonomists for standard genome sequencing and annotation.</title>
        <authorList>
            <consortium name="The Broad Institute Genomics Platform"/>
            <consortium name="The Broad Institute Genome Sequencing Center for Infectious Disease"/>
            <person name="Wu L."/>
            <person name="Ma J."/>
        </authorList>
    </citation>
    <scope>NUCLEOTIDE SEQUENCE [LARGE SCALE GENOMIC DNA]</scope>
    <source>
        <strain evidence="2">WYCCWR 12678</strain>
    </source>
</reference>
<accession>A0ABV9PXA0</accession>
<dbReference type="Proteomes" id="UP001596002">
    <property type="component" value="Unassembled WGS sequence"/>
</dbReference>
<evidence type="ECO:0008006" key="3">
    <source>
        <dbReference type="Google" id="ProtNLM"/>
    </source>
</evidence>
<evidence type="ECO:0000313" key="1">
    <source>
        <dbReference type="EMBL" id="MFC4766871.1"/>
    </source>
</evidence>
<keyword evidence="2" id="KW-1185">Reference proteome</keyword>